<reference evidence="1" key="1">
    <citation type="submission" date="2023-05" db="EMBL/GenBank/DDBJ databases">
        <authorList>
            <person name="Huff M."/>
        </authorList>
    </citation>
    <scope>NUCLEOTIDE SEQUENCE</scope>
</reference>
<evidence type="ECO:0000313" key="2">
    <source>
        <dbReference type="Proteomes" id="UP000834106"/>
    </source>
</evidence>
<dbReference type="Proteomes" id="UP000834106">
    <property type="component" value="Chromosome 7"/>
</dbReference>
<name>A0AAD1ZCM9_9LAMI</name>
<keyword evidence="2" id="KW-1185">Reference proteome</keyword>
<dbReference type="AlphaFoldDB" id="A0AAD1ZCM9"/>
<proteinExistence type="predicted"/>
<accession>A0AAD1ZCM9</accession>
<protein>
    <submittedName>
        <fullName evidence="1">Uncharacterized protein</fullName>
    </submittedName>
</protein>
<dbReference type="EMBL" id="OU503042">
    <property type="protein sequence ID" value="CAI9765210.1"/>
    <property type="molecule type" value="Genomic_DNA"/>
</dbReference>
<gene>
    <name evidence="1" type="ORF">FPE_LOCUS12640</name>
</gene>
<sequence>MQEKELKESEDASGTWVLWIGSVVNGLSASNSIQFHAQNEVPVSSVSVRTHTTRQPPIVCMGCESDFDLISGLDVGGEVDPNVENEDTLGSDNMDGFLSDLANAIPGIDEAMSFAEMLNCCSTVAAKKSMSSEKEKHFTA</sequence>
<organism evidence="1 2">
    <name type="scientific">Fraxinus pennsylvanica</name>
    <dbReference type="NCBI Taxonomy" id="56036"/>
    <lineage>
        <taxon>Eukaryota</taxon>
        <taxon>Viridiplantae</taxon>
        <taxon>Streptophyta</taxon>
        <taxon>Embryophyta</taxon>
        <taxon>Tracheophyta</taxon>
        <taxon>Spermatophyta</taxon>
        <taxon>Magnoliopsida</taxon>
        <taxon>eudicotyledons</taxon>
        <taxon>Gunneridae</taxon>
        <taxon>Pentapetalae</taxon>
        <taxon>asterids</taxon>
        <taxon>lamiids</taxon>
        <taxon>Lamiales</taxon>
        <taxon>Oleaceae</taxon>
        <taxon>Oleeae</taxon>
        <taxon>Fraxinus</taxon>
    </lineage>
</organism>
<evidence type="ECO:0000313" key="1">
    <source>
        <dbReference type="EMBL" id="CAI9765210.1"/>
    </source>
</evidence>